<keyword evidence="1" id="KW-1133">Transmembrane helix</keyword>
<dbReference type="EMBL" id="CP001393">
    <property type="protein sequence ID" value="ACM61578.1"/>
    <property type="molecule type" value="Genomic_DNA"/>
</dbReference>
<reference evidence="3" key="1">
    <citation type="submission" date="2009-01" db="EMBL/GenBank/DDBJ databases">
        <title>Complete sequence of chromosome of Anaerocellum thermophilum DSM 6725.</title>
        <authorList>
            <person name="Lucas S."/>
            <person name="Copeland A."/>
            <person name="Lapidus A."/>
            <person name="Glavina del Rio T."/>
            <person name="Tice H."/>
            <person name="Bruce D."/>
            <person name="Goodwin L."/>
            <person name="Pitluck S."/>
            <person name="Sims D."/>
            <person name="Meincke L."/>
            <person name="Brettin T."/>
            <person name="Detter J.C."/>
            <person name="Han C."/>
            <person name="Larimer F."/>
            <person name="Land M."/>
            <person name="Hauser L."/>
            <person name="Kyrpides N."/>
            <person name="Ovchinnikova G."/>
            <person name="Kataeva I."/>
            <person name="Adams M.W.W."/>
        </authorList>
    </citation>
    <scope>NUCLEOTIDE SEQUENCE [LARGE SCALE GENOMIC DNA]</scope>
    <source>
        <strain evidence="3">ATCC BAA-1888 / DSM 6725 / Z-1320</strain>
    </source>
</reference>
<dbReference type="GeneID" id="31773865"/>
<protein>
    <submittedName>
        <fullName evidence="2">Uncharacterized protein</fullName>
    </submittedName>
</protein>
<dbReference type="STRING" id="521460.Athe_2510"/>
<feature type="transmembrane region" description="Helical" evidence="1">
    <location>
        <begin position="134"/>
        <end position="160"/>
    </location>
</feature>
<feature type="transmembrane region" description="Helical" evidence="1">
    <location>
        <begin position="12"/>
        <end position="34"/>
    </location>
</feature>
<keyword evidence="1" id="KW-0812">Transmembrane</keyword>
<dbReference type="HOGENOM" id="CLU_1445173_0_0_9"/>
<evidence type="ECO:0000313" key="3">
    <source>
        <dbReference type="Proteomes" id="UP000007723"/>
    </source>
</evidence>
<gene>
    <name evidence="2" type="ordered locus">Athe_2510</name>
</gene>
<name>B9MP19_CALBD</name>
<sequence length="187" mass="21577">MYSRKQQLITLLIMEIGFLALCISILSLVNRIYIENFMLKSAQSLYMVGKAREADVPQLLGLIRAEKIVVFKDDTNSYIIFPVNSEGFQQPYRVDKRVIAILQVDKHIQEYLEKFRKATKLSNISFYNAVSNEITGYVVVYDLIIVLIFAIVMIIAWGMITDTADSSNVLKSDKNSWCQNQKTWYNK</sequence>
<keyword evidence="1" id="KW-0472">Membrane</keyword>
<accession>B9MP19</accession>
<proteinExistence type="predicted"/>
<organism evidence="2 3">
    <name type="scientific">Caldicellulosiruptor bescii (strain ATCC BAA-1888 / DSM 6725 / KCTC 15123 / Z-1320)</name>
    <name type="common">Anaerocellum thermophilum</name>
    <dbReference type="NCBI Taxonomy" id="521460"/>
    <lineage>
        <taxon>Bacteria</taxon>
        <taxon>Bacillati</taxon>
        <taxon>Bacillota</taxon>
        <taxon>Bacillota incertae sedis</taxon>
        <taxon>Caldicellulosiruptorales</taxon>
        <taxon>Caldicellulosiruptoraceae</taxon>
        <taxon>Caldicellulosiruptor</taxon>
    </lineage>
</organism>
<evidence type="ECO:0000256" key="1">
    <source>
        <dbReference type="SAM" id="Phobius"/>
    </source>
</evidence>
<dbReference type="AlphaFoldDB" id="B9MP19"/>
<evidence type="ECO:0000313" key="2">
    <source>
        <dbReference type="EMBL" id="ACM61578.1"/>
    </source>
</evidence>
<dbReference type="KEGG" id="ate:Athe_2510"/>
<dbReference type="Proteomes" id="UP000007723">
    <property type="component" value="Chromosome"/>
</dbReference>
<dbReference type="RefSeq" id="WP_015908828.1">
    <property type="nucleotide sequence ID" value="NC_012034.1"/>
</dbReference>